<name>A0A2K2AHF9_POPTR</name>
<keyword evidence="2" id="KW-1185">Reference proteome</keyword>
<sequence length="72" mass="8720">MKLLLSRQGPQREIGIWARIVEEILDVNLIDEETIPLFNAWFHDFLELPIIKEWATPYDKLLEHNIHLHKRY</sequence>
<dbReference type="SUPFAM" id="SSF47616">
    <property type="entry name" value="GST C-terminal domain-like"/>
    <property type="match status" value="1"/>
</dbReference>
<protein>
    <submittedName>
        <fullName evidence="1">Uncharacterized protein</fullName>
    </submittedName>
</protein>
<accession>A0A2K2AHF9</accession>
<dbReference type="InterPro" id="IPR036282">
    <property type="entry name" value="Glutathione-S-Trfase_C_sf"/>
</dbReference>
<proteinExistence type="predicted"/>
<evidence type="ECO:0000313" key="2">
    <source>
        <dbReference type="Proteomes" id="UP000006729"/>
    </source>
</evidence>
<dbReference type="EMBL" id="CM009294">
    <property type="protein sequence ID" value="PNT36965.1"/>
    <property type="molecule type" value="Genomic_DNA"/>
</dbReference>
<dbReference type="Gene3D" id="1.20.1050.10">
    <property type="match status" value="1"/>
</dbReference>
<dbReference type="Proteomes" id="UP000006729">
    <property type="component" value="Chromosome 5"/>
</dbReference>
<dbReference type="InParanoid" id="A0A2K2AHF9"/>
<organism evidence="1 2">
    <name type="scientific">Populus trichocarpa</name>
    <name type="common">Western balsam poplar</name>
    <name type="synonym">Populus balsamifera subsp. trichocarpa</name>
    <dbReference type="NCBI Taxonomy" id="3694"/>
    <lineage>
        <taxon>Eukaryota</taxon>
        <taxon>Viridiplantae</taxon>
        <taxon>Streptophyta</taxon>
        <taxon>Embryophyta</taxon>
        <taxon>Tracheophyta</taxon>
        <taxon>Spermatophyta</taxon>
        <taxon>Magnoliopsida</taxon>
        <taxon>eudicotyledons</taxon>
        <taxon>Gunneridae</taxon>
        <taxon>Pentapetalae</taxon>
        <taxon>rosids</taxon>
        <taxon>fabids</taxon>
        <taxon>Malpighiales</taxon>
        <taxon>Salicaceae</taxon>
        <taxon>Saliceae</taxon>
        <taxon>Populus</taxon>
    </lineage>
</organism>
<evidence type="ECO:0000313" key="1">
    <source>
        <dbReference type="EMBL" id="PNT36965.1"/>
    </source>
</evidence>
<reference evidence="1 2" key="1">
    <citation type="journal article" date="2006" name="Science">
        <title>The genome of black cottonwood, Populus trichocarpa (Torr. &amp; Gray).</title>
        <authorList>
            <person name="Tuskan G.A."/>
            <person name="Difazio S."/>
            <person name="Jansson S."/>
            <person name="Bohlmann J."/>
            <person name="Grigoriev I."/>
            <person name="Hellsten U."/>
            <person name="Putnam N."/>
            <person name="Ralph S."/>
            <person name="Rombauts S."/>
            <person name="Salamov A."/>
            <person name="Schein J."/>
            <person name="Sterck L."/>
            <person name="Aerts A."/>
            <person name="Bhalerao R.R."/>
            <person name="Bhalerao R.P."/>
            <person name="Blaudez D."/>
            <person name="Boerjan W."/>
            <person name="Brun A."/>
            <person name="Brunner A."/>
            <person name="Busov V."/>
            <person name="Campbell M."/>
            <person name="Carlson J."/>
            <person name="Chalot M."/>
            <person name="Chapman J."/>
            <person name="Chen G.L."/>
            <person name="Cooper D."/>
            <person name="Coutinho P.M."/>
            <person name="Couturier J."/>
            <person name="Covert S."/>
            <person name="Cronk Q."/>
            <person name="Cunningham R."/>
            <person name="Davis J."/>
            <person name="Degroeve S."/>
            <person name="Dejardin A."/>
            <person name="Depamphilis C."/>
            <person name="Detter J."/>
            <person name="Dirks B."/>
            <person name="Dubchak I."/>
            <person name="Duplessis S."/>
            <person name="Ehlting J."/>
            <person name="Ellis B."/>
            <person name="Gendler K."/>
            <person name="Goodstein D."/>
            <person name="Gribskov M."/>
            <person name="Grimwood J."/>
            <person name="Groover A."/>
            <person name="Gunter L."/>
            <person name="Hamberger B."/>
            <person name="Heinze B."/>
            <person name="Helariutta Y."/>
            <person name="Henrissat B."/>
            <person name="Holligan D."/>
            <person name="Holt R."/>
            <person name="Huang W."/>
            <person name="Islam-Faridi N."/>
            <person name="Jones S."/>
            <person name="Jones-Rhoades M."/>
            <person name="Jorgensen R."/>
            <person name="Joshi C."/>
            <person name="Kangasjarvi J."/>
            <person name="Karlsson J."/>
            <person name="Kelleher C."/>
            <person name="Kirkpatrick R."/>
            <person name="Kirst M."/>
            <person name="Kohler A."/>
            <person name="Kalluri U."/>
            <person name="Larimer F."/>
            <person name="Leebens-Mack J."/>
            <person name="Leple J.C."/>
            <person name="Locascio P."/>
            <person name="Lou Y."/>
            <person name="Lucas S."/>
            <person name="Martin F."/>
            <person name="Montanini B."/>
            <person name="Napoli C."/>
            <person name="Nelson D.R."/>
            <person name="Nelson C."/>
            <person name="Nieminen K."/>
            <person name="Nilsson O."/>
            <person name="Pereda V."/>
            <person name="Peter G."/>
            <person name="Philippe R."/>
            <person name="Pilate G."/>
            <person name="Poliakov A."/>
            <person name="Razumovskaya J."/>
            <person name="Richardson P."/>
            <person name="Rinaldi C."/>
            <person name="Ritland K."/>
            <person name="Rouze P."/>
            <person name="Ryaboy D."/>
            <person name="Schmutz J."/>
            <person name="Schrader J."/>
            <person name="Segerman B."/>
            <person name="Shin H."/>
            <person name="Siddiqui A."/>
            <person name="Sterky F."/>
            <person name="Terry A."/>
            <person name="Tsai C.J."/>
            <person name="Uberbacher E."/>
            <person name="Unneberg P."/>
            <person name="Vahala J."/>
            <person name="Wall K."/>
            <person name="Wessler S."/>
            <person name="Yang G."/>
            <person name="Yin T."/>
            <person name="Douglas C."/>
            <person name="Marra M."/>
            <person name="Sandberg G."/>
            <person name="Van de Peer Y."/>
            <person name="Rokhsar D."/>
        </authorList>
    </citation>
    <scope>NUCLEOTIDE SEQUENCE [LARGE SCALE GENOMIC DNA]</scope>
    <source>
        <strain evidence="2">cv. Nisqually</strain>
    </source>
</reference>
<dbReference type="AlphaFoldDB" id="A0A2K2AHF9"/>
<gene>
    <name evidence="1" type="ORF">POPTR_005G160000</name>
</gene>